<dbReference type="GO" id="GO:0005737">
    <property type="term" value="C:cytoplasm"/>
    <property type="evidence" value="ECO:0007669"/>
    <property type="project" value="TreeGrafter"/>
</dbReference>
<feature type="region of interest" description="Disordered" evidence="1">
    <location>
        <begin position="1325"/>
        <end position="1393"/>
    </location>
</feature>
<evidence type="ECO:0000313" key="3">
    <source>
        <dbReference type="EMBL" id="TFK19237.1"/>
    </source>
</evidence>
<gene>
    <name evidence="3" type="ORF">FA15DRAFT_689578</name>
</gene>
<feature type="region of interest" description="Disordered" evidence="1">
    <location>
        <begin position="855"/>
        <end position="876"/>
    </location>
</feature>
<feature type="compositionally biased region" description="Low complexity" evidence="1">
    <location>
        <begin position="616"/>
        <end position="626"/>
    </location>
</feature>
<dbReference type="OrthoDB" id="264795at2759"/>
<feature type="compositionally biased region" description="Polar residues" evidence="1">
    <location>
        <begin position="581"/>
        <end position="615"/>
    </location>
</feature>
<dbReference type="InterPro" id="IPR005062">
    <property type="entry name" value="SAC3/GANP/THP3_conserved"/>
</dbReference>
<sequence length="1416" mass="157800">MATAEKVVHPKSTRGWGARINDSTGHGRPLTRNKQWVASDGGPKTGNGHHSDGERWERGGYRGRGRGARGIIRGGRKYPNATLRNQVTTSPKAPIVPEVQEDEMTAFLPETSESVQEAHVDDDEDAPLPIIHEPTLDTLEEREKFYKELVEARKRERERDIAAGKLDNPAVQKLLSDAITLVGTCPDMCPRFERYRREREKQLDPLEKIPGTHRVNHQRAVKRFERASGDKIQPSDIRPPHVLKKTLDYLFHDLLPRVGLAEANFFVRDRSRAVRNDFTIQHETGPLAIDCYTRCARYHIATLHLCRTTPGFDTEMEAQQMMYTLLSLKQFYDDQRGKYESPTELEMRIYDRFANMRTKIAHEDRNTPQFVLDDPGFKLVTQFRSVVQDKSPPLHKRSLLVVDDEAMQIFRQFIDYLQGNMNMKYLVACILEHLFGTDTLDDIESIRGDLSITELIDGITRYDAETHRDHGADEEIDYIEDIEYEDEEIHEQKPEPEQVSAPVPTLAPTPAKVQASSQAMVHSTAHSDNSPPLSAFSTLVTTPNVFGGSVFAAPAPKNIFGGSIFGPATSTTVPTSSSTVQDSNRTISSGVFSAPSRPSANGPSIATSHPQLSVAPSSISSNPSSIFGESNAKPSPPPISAAPTTTITPAPPTFNDRTSFHSVKPPALNPSAPVFSPFSSSSQQQSSFPTFPIQPDPDPAQPKPPPPPFASPLISVTPAEAAQAPTISRISSSSSSSSNKSGPTPPPLKIDVGLTVPSSTPPVPSPREPPTLGRVMPVSLPSTPTGTPAPSAVPNHIKGLTTPSGSSLTSGILSPLALQSPSGFYPFPTNSLNSSPKGTPMSNGNRYALGLLGLDGKQKNKGKSPERRPEIPDTSPHVLERMEEKALAFERYGLVLKSAFQAWVEKAVAKAAYVEACRRDDLYREKIREEEKVRDRGGTPDKKRRISVASQPAMESPQRKRPRKRVSTTYQPPRTDDELVQRLKERYADHERRWAPGTFLELIRTYVNQRIDPKRMPSSWQIWVSTNPVKDQTACWVQTKFNIPNSGGWESEHVFSIPISKEHRQNEAHPGLIVFECTPLDGVNDEIERKYLVLDDCSRLREIVQSFPKRRYYEPSLLVICWAHDSDAELSAKLEHLDLDLEGERVQSLTIKGVGKEFYSTIRAFAVEWVDSCSNPDYFNWKLYNLVAHTFAGILNDVAERICRLCNLQTPSSLPLPELQDNAFEESDSAYELVDEWLSNLSLHDQNEVEHIIIDLESHRNIEQDFPGQIFLDHLLHLSQMELEQAESPSSQRQHLILTEDLSSAHFEFEESLQPLRIELSRRLNATTRRTPKRRGLSTCSSVTSPESKRARLSTASLNGDYSPLSSPMLTGELSPSPSVISLPQSETTSTAQPVYTAADLRDLIKNVKKKYLRPS</sequence>
<dbReference type="Pfam" id="PF03399">
    <property type="entry name" value="SAC3_GANP"/>
    <property type="match status" value="1"/>
</dbReference>
<feature type="region of interest" description="Disordered" evidence="1">
    <location>
        <begin position="571"/>
        <end position="778"/>
    </location>
</feature>
<evidence type="ECO:0000256" key="1">
    <source>
        <dbReference type="SAM" id="MobiDB-lite"/>
    </source>
</evidence>
<evidence type="ECO:0000259" key="2">
    <source>
        <dbReference type="Pfam" id="PF03399"/>
    </source>
</evidence>
<dbReference type="EMBL" id="ML210352">
    <property type="protein sequence ID" value="TFK19237.1"/>
    <property type="molecule type" value="Genomic_DNA"/>
</dbReference>
<reference evidence="3 4" key="1">
    <citation type="journal article" date="2019" name="Nat. Ecol. Evol.">
        <title>Megaphylogeny resolves global patterns of mushroom evolution.</title>
        <authorList>
            <person name="Varga T."/>
            <person name="Krizsan K."/>
            <person name="Foldi C."/>
            <person name="Dima B."/>
            <person name="Sanchez-Garcia M."/>
            <person name="Sanchez-Ramirez S."/>
            <person name="Szollosi G.J."/>
            <person name="Szarkandi J.G."/>
            <person name="Papp V."/>
            <person name="Albert L."/>
            <person name="Andreopoulos W."/>
            <person name="Angelini C."/>
            <person name="Antonin V."/>
            <person name="Barry K.W."/>
            <person name="Bougher N.L."/>
            <person name="Buchanan P."/>
            <person name="Buyck B."/>
            <person name="Bense V."/>
            <person name="Catcheside P."/>
            <person name="Chovatia M."/>
            <person name="Cooper J."/>
            <person name="Damon W."/>
            <person name="Desjardin D."/>
            <person name="Finy P."/>
            <person name="Geml J."/>
            <person name="Haridas S."/>
            <person name="Hughes K."/>
            <person name="Justo A."/>
            <person name="Karasinski D."/>
            <person name="Kautmanova I."/>
            <person name="Kiss B."/>
            <person name="Kocsube S."/>
            <person name="Kotiranta H."/>
            <person name="LaButti K.M."/>
            <person name="Lechner B.E."/>
            <person name="Liimatainen K."/>
            <person name="Lipzen A."/>
            <person name="Lukacs Z."/>
            <person name="Mihaltcheva S."/>
            <person name="Morgado L.N."/>
            <person name="Niskanen T."/>
            <person name="Noordeloos M.E."/>
            <person name="Ohm R.A."/>
            <person name="Ortiz-Santana B."/>
            <person name="Ovrebo C."/>
            <person name="Racz N."/>
            <person name="Riley R."/>
            <person name="Savchenko A."/>
            <person name="Shiryaev A."/>
            <person name="Soop K."/>
            <person name="Spirin V."/>
            <person name="Szebenyi C."/>
            <person name="Tomsovsky M."/>
            <person name="Tulloss R.E."/>
            <person name="Uehling J."/>
            <person name="Grigoriev I.V."/>
            <person name="Vagvolgyi C."/>
            <person name="Papp T."/>
            <person name="Martin F.M."/>
            <person name="Miettinen O."/>
            <person name="Hibbett D.S."/>
            <person name="Nagy L.G."/>
        </authorList>
    </citation>
    <scope>NUCLEOTIDE SEQUENCE [LARGE SCALE GENOMIC DNA]</scope>
    <source>
        <strain evidence="3 4">CBS 121175</strain>
    </source>
</reference>
<dbReference type="Proteomes" id="UP000307440">
    <property type="component" value="Unassembled WGS sequence"/>
</dbReference>
<feature type="compositionally biased region" description="Pro residues" evidence="1">
    <location>
        <begin position="692"/>
        <end position="710"/>
    </location>
</feature>
<feature type="compositionally biased region" description="Basic and acidic residues" evidence="1">
    <location>
        <begin position="931"/>
        <end position="941"/>
    </location>
</feature>
<dbReference type="InterPro" id="IPR045107">
    <property type="entry name" value="SAC3/GANP/THP3"/>
</dbReference>
<dbReference type="GO" id="GO:0070390">
    <property type="term" value="C:transcription export complex 2"/>
    <property type="evidence" value="ECO:0007669"/>
    <property type="project" value="TreeGrafter"/>
</dbReference>
<feature type="compositionally biased region" description="Polar residues" evidence="1">
    <location>
        <begin position="1354"/>
        <end position="1393"/>
    </location>
</feature>
<feature type="region of interest" description="Disordered" evidence="1">
    <location>
        <begin position="931"/>
        <end position="975"/>
    </location>
</feature>
<dbReference type="Gene3D" id="1.25.40.990">
    <property type="match status" value="1"/>
</dbReference>
<dbReference type="STRING" id="230819.A0A5C3KH88"/>
<dbReference type="PANTHER" id="PTHR12436">
    <property type="entry name" value="80 KDA MCM3-ASSOCIATED PROTEIN"/>
    <property type="match status" value="1"/>
</dbReference>
<feature type="compositionally biased region" description="Low complexity" evidence="1">
    <location>
        <begin position="571"/>
        <end position="580"/>
    </location>
</feature>
<name>A0A5C3KH88_COPMA</name>
<dbReference type="GO" id="GO:0006406">
    <property type="term" value="P:mRNA export from nucleus"/>
    <property type="evidence" value="ECO:0007669"/>
    <property type="project" value="TreeGrafter"/>
</dbReference>
<feature type="compositionally biased region" description="Pro residues" evidence="1">
    <location>
        <begin position="759"/>
        <end position="769"/>
    </location>
</feature>
<feature type="domain" description="SAC3/GANP/THP3 conserved" evidence="2">
    <location>
        <begin position="188"/>
        <end position="436"/>
    </location>
</feature>
<evidence type="ECO:0000313" key="4">
    <source>
        <dbReference type="Proteomes" id="UP000307440"/>
    </source>
</evidence>
<feature type="compositionally biased region" description="Low complexity" evidence="1">
    <location>
        <begin position="670"/>
        <end position="691"/>
    </location>
</feature>
<organism evidence="3 4">
    <name type="scientific">Coprinopsis marcescibilis</name>
    <name type="common">Agaric fungus</name>
    <name type="synonym">Psathyrella marcescibilis</name>
    <dbReference type="NCBI Taxonomy" id="230819"/>
    <lineage>
        <taxon>Eukaryota</taxon>
        <taxon>Fungi</taxon>
        <taxon>Dikarya</taxon>
        <taxon>Basidiomycota</taxon>
        <taxon>Agaricomycotina</taxon>
        <taxon>Agaricomycetes</taxon>
        <taxon>Agaricomycetidae</taxon>
        <taxon>Agaricales</taxon>
        <taxon>Agaricineae</taxon>
        <taxon>Psathyrellaceae</taxon>
        <taxon>Coprinopsis</taxon>
    </lineage>
</organism>
<keyword evidence="4" id="KW-1185">Reference proteome</keyword>
<feature type="region of interest" description="Disordered" evidence="1">
    <location>
        <begin position="1"/>
        <end position="75"/>
    </location>
</feature>
<dbReference type="PANTHER" id="PTHR12436:SF3">
    <property type="entry name" value="GERMINAL-CENTER ASSOCIATED NUCLEAR PROTEIN"/>
    <property type="match status" value="1"/>
</dbReference>
<accession>A0A5C3KH88</accession>
<protein>
    <recommendedName>
        <fullName evidence="2">SAC3/GANP/THP3 conserved domain-containing protein</fullName>
    </recommendedName>
</protein>
<proteinExistence type="predicted"/>
<feature type="compositionally biased region" description="Basic and acidic residues" evidence="1">
    <location>
        <begin position="49"/>
        <end position="60"/>
    </location>
</feature>